<name>A0A0F7L7J8_9VIRU</name>
<organism evidence="1">
    <name type="scientific">uncultured marine virus</name>
    <dbReference type="NCBI Taxonomy" id="186617"/>
    <lineage>
        <taxon>Viruses</taxon>
        <taxon>environmental samples</taxon>
    </lineage>
</organism>
<sequence>MFYFQIRYKKRINKDMNIKKKMLERTVARQVFIFSYHNTLGDLSASLSFGSPTNRENRDETIRYI</sequence>
<protein>
    <submittedName>
        <fullName evidence="1">Uncharacterized protein</fullName>
    </submittedName>
</protein>
<reference evidence="1" key="1">
    <citation type="journal article" date="2015" name="Front. Microbiol.">
        <title>Combining genomic sequencing methods to explore viral diversity and reveal potential virus-host interactions.</title>
        <authorList>
            <person name="Chow C.E."/>
            <person name="Winget D.M."/>
            <person name="White R.A.III."/>
            <person name="Hallam S.J."/>
            <person name="Suttle C.A."/>
        </authorList>
    </citation>
    <scope>NUCLEOTIDE SEQUENCE</scope>
    <source>
        <strain evidence="1">Oxic1_10</strain>
    </source>
</reference>
<accession>A0A0F7L7J8</accession>
<reference evidence="1" key="2">
    <citation type="submission" date="2015-03" db="EMBL/GenBank/DDBJ databases">
        <authorList>
            <person name="Chow C.-E.T."/>
            <person name="Winget D.M."/>
            <person name="White R.A.III."/>
            <person name="Hallam S.J."/>
            <person name="Suttle C.A."/>
        </authorList>
    </citation>
    <scope>NUCLEOTIDE SEQUENCE</scope>
    <source>
        <strain evidence="1">Oxic1_10</strain>
    </source>
</reference>
<evidence type="ECO:0000313" key="1">
    <source>
        <dbReference type="EMBL" id="AKH48564.1"/>
    </source>
</evidence>
<dbReference type="EMBL" id="KR029605">
    <property type="protein sequence ID" value="AKH48564.1"/>
    <property type="molecule type" value="Genomic_DNA"/>
</dbReference>
<proteinExistence type="predicted"/>